<reference evidence="2 3" key="1">
    <citation type="submission" date="2019-03" db="EMBL/GenBank/DDBJ databases">
        <title>Genomic features of bacteria from cold environments.</title>
        <authorList>
            <person name="Shen L."/>
        </authorList>
    </citation>
    <scope>NUCLEOTIDE SEQUENCE [LARGE SCALE GENOMIC DNA]</scope>
    <source>
        <strain evidence="3">T3246-1</strain>
    </source>
</reference>
<dbReference type="PANTHER" id="PTHR13847:SF281">
    <property type="entry name" value="FAD DEPENDENT OXIDOREDUCTASE DOMAIN-CONTAINING PROTEIN"/>
    <property type="match status" value="1"/>
</dbReference>
<name>A0ABY2DX55_9MICO</name>
<dbReference type="SUPFAM" id="SSF51905">
    <property type="entry name" value="FAD/NAD(P)-binding domain"/>
    <property type="match status" value="1"/>
</dbReference>
<keyword evidence="3" id="KW-1185">Reference proteome</keyword>
<dbReference type="RefSeq" id="WP_133109989.1">
    <property type="nucleotide sequence ID" value="NZ_SMNA01000016.1"/>
</dbReference>
<dbReference type="Gene3D" id="3.50.50.60">
    <property type="entry name" value="FAD/NAD(P)-binding domain"/>
    <property type="match status" value="1"/>
</dbReference>
<organism evidence="2 3">
    <name type="scientific">Occultella glacieicola</name>
    <dbReference type="NCBI Taxonomy" id="2518684"/>
    <lineage>
        <taxon>Bacteria</taxon>
        <taxon>Bacillati</taxon>
        <taxon>Actinomycetota</taxon>
        <taxon>Actinomycetes</taxon>
        <taxon>Micrococcales</taxon>
        <taxon>Ruaniaceae</taxon>
        <taxon>Occultella</taxon>
    </lineage>
</organism>
<dbReference type="EMBL" id="SMNA01000016">
    <property type="protein sequence ID" value="TDE88549.1"/>
    <property type="molecule type" value="Genomic_DNA"/>
</dbReference>
<evidence type="ECO:0000313" key="3">
    <source>
        <dbReference type="Proteomes" id="UP000504882"/>
    </source>
</evidence>
<dbReference type="Proteomes" id="UP000504882">
    <property type="component" value="Unassembled WGS sequence"/>
</dbReference>
<evidence type="ECO:0000259" key="1">
    <source>
        <dbReference type="Pfam" id="PF01266"/>
    </source>
</evidence>
<sequence length="425" mass="46056">MKLTSYWLDTATPAGDFRRSELPKRVDVAVVGAGLTGLSTALHLARDGASVALLEARTVGWGASGRNGGMATTGLAVGYGTAARRYGRPRAAAMFAAYNDAIDTVEKLVADEGIDCNFERVGKLTLAAKTSHYEGFGRTAEMLAEDVGQELMLVPASELRKEIGSDFYRGGMVDPLGAGVHVGKLVAGLARAGSRAGVSIHEACEVYELRRLNGRRYDVLTSRGTIRADRVVVGTSGYSGRMLPWLQRRLVPIGSFVLVTEPLADEVVDGLLPQRRVAADTNRVCLYFRLTPDKRLLFGGRARFSASDRDADLTSGRILHRQLLQVFPQLTNTRIDYCWGGLVDMSLDQMVHAGERDGVLYSVGYSGHGVQMATHMGKVMAQMANGVGSANPWRDLRFPPVPGYFGTPWFLPPAGVLFKFLDRVS</sequence>
<accession>A0ABY2DX55</accession>
<evidence type="ECO:0000313" key="2">
    <source>
        <dbReference type="EMBL" id="TDE88549.1"/>
    </source>
</evidence>
<feature type="domain" description="FAD dependent oxidoreductase" evidence="1">
    <location>
        <begin position="27"/>
        <end position="383"/>
    </location>
</feature>
<dbReference type="InterPro" id="IPR036188">
    <property type="entry name" value="FAD/NAD-bd_sf"/>
</dbReference>
<comment type="caution">
    <text evidence="2">The sequence shown here is derived from an EMBL/GenBank/DDBJ whole genome shotgun (WGS) entry which is preliminary data.</text>
</comment>
<dbReference type="Pfam" id="PF01266">
    <property type="entry name" value="DAO"/>
    <property type="match status" value="1"/>
</dbReference>
<dbReference type="InterPro" id="IPR006076">
    <property type="entry name" value="FAD-dep_OxRdtase"/>
</dbReference>
<proteinExistence type="predicted"/>
<gene>
    <name evidence="2" type="ORF">EXU48_22755</name>
</gene>
<dbReference type="PANTHER" id="PTHR13847">
    <property type="entry name" value="SARCOSINE DEHYDROGENASE-RELATED"/>
    <property type="match status" value="1"/>
</dbReference>
<protein>
    <submittedName>
        <fullName evidence="2">FAD-binding oxidoreductase</fullName>
    </submittedName>
</protein>
<dbReference type="Gene3D" id="3.30.9.10">
    <property type="entry name" value="D-Amino Acid Oxidase, subunit A, domain 2"/>
    <property type="match status" value="1"/>
</dbReference>